<gene>
    <name evidence="2" type="ORF">D6D19_10508</name>
</gene>
<dbReference type="Proteomes" id="UP000308802">
    <property type="component" value="Unassembled WGS sequence"/>
</dbReference>
<comment type="caution">
    <text evidence="2">The sequence shown here is derived from an EMBL/GenBank/DDBJ whole genome shotgun (WGS) entry which is preliminary data.</text>
</comment>
<organism evidence="2 3">
    <name type="scientific">Aureobasidium pullulans</name>
    <name type="common">Black yeast</name>
    <name type="synonym">Pullularia pullulans</name>
    <dbReference type="NCBI Taxonomy" id="5580"/>
    <lineage>
        <taxon>Eukaryota</taxon>
        <taxon>Fungi</taxon>
        <taxon>Dikarya</taxon>
        <taxon>Ascomycota</taxon>
        <taxon>Pezizomycotina</taxon>
        <taxon>Dothideomycetes</taxon>
        <taxon>Dothideomycetidae</taxon>
        <taxon>Dothideales</taxon>
        <taxon>Saccotheciaceae</taxon>
        <taxon>Aureobasidium</taxon>
    </lineage>
</organism>
<protein>
    <submittedName>
        <fullName evidence="2">Uncharacterized protein</fullName>
    </submittedName>
</protein>
<evidence type="ECO:0000313" key="3">
    <source>
        <dbReference type="Proteomes" id="UP000308802"/>
    </source>
</evidence>
<evidence type="ECO:0000313" key="2">
    <source>
        <dbReference type="EMBL" id="THW57626.1"/>
    </source>
</evidence>
<name>A0A4S8YYC9_AURPU</name>
<dbReference type="EMBL" id="QZAO01000821">
    <property type="protein sequence ID" value="THW57626.1"/>
    <property type="molecule type" value="Genomic_DNA"/>
</dbReference>
<dbReference type="AlphaFoldDB" id="A0A4S8YYC9"/>
<sequence length="487" mass="56779">MASPFIMADHHVHQQSSLKRKRSPTDHAPAARIKQEDNEPVEQIDRSYDQNGSSLISLLIERDRYAPMTDRIMGYLGVVDILALTGTSKSLSNLYNDSLPRYWDIDQRLSRFVSDPTKFRRILGRNNGLIVGSFPLQFFSRLHWDDSSLDILVQEGEAAKAMKKHIRSQRYLEPNTINYDMGHTEIDIKWTPWTRQGRANTVINLITVPDIPIHGFLLGSGSTTTANACFITWNKAYCLFPRRTFLRGEINMAFNVGPDRLLARDAMLERYKRRGWYVGDRPMQKETDSLQDFDNAISSLDGARRIGDAKMWSIPLDCDVFNMVPEVVSRSRSFYETNTFQVVTHREHGKELSYKIHTEAVQCCTLRYRYTFDFMEYPRDDFHCHLRYKLCRRAALFIRHHQYNNNFTLGIEETSASLEVMSKAREDDIGESVYVCPLLEARGEKVFKRPDGWKYADDDIRVIYDEWIKYNHDPQKVKVEIKEEKED</sequence>
<evidence type="ECO:0000256" key="1">
    <source>
        <dbReference type="SAM" id="MobiDB-lite"/>
    </source>
</evidence>
<accession>A0A4S8YYC9</accession>
<proteinExistence type="predicted"/>
<feature type="compositionally biased region" description="Basic and acidic residues" evidence="1">
    <location>
        <begin position="33"/>
        <end position="44"/>
    </location>
</feature>
<reference evidence="2 3" key="1">
    <citation type="submission" date="2018-10" db="EMBL/GenBank/DDBJ databases">
        <title>Fifty Aureobasidium pullulans genomes reveal a recombining polyextremotolerant generalist.</title>
        <authorList>
            <person name="Gostincar C."/>
            <person name="Turk M."/>
            <person name="Zajc J."/>
            <person name="Gunde-Cimerman N."/>
        </authorList>
    </citation>
    <scope>NUCLEOTIDE SEQUENCE [LARGE SCALE GENOMIC DNA]</scope>
    <source>
        <strain evidence="2 3">EXF-10659</strain>
    </source>
</reference>
<feature type="region of interest" description="Disordered" evidence="1">
    <location>
        <begin position="1"/>
        <end position="44"/>
    </location>
</feature>